<evidence type="ECO:0000256" key="6">
    <source>
        <dbReference type="ARBA" id="ARBA00022786"/>
    </source>
</evidence>
<dbReference type="GO" id="GO:0016925">
    <property type="term" value="P:protein sumoylation"/>
    <property type="evidence" value="ECO:0007669"/>
    <property type="project" value="UniProtKB-UniPathway"/>
</dbReference>
<dbReference type="EC" id="6.3.2.-" evidence="12"/>
<feature type="compositionally biased region" description="Pro residues" evidence="9">
    <location>
        <begin position="477"/>
        <end position="497"/>
    </location>
</feature>
<dbReference type="InterPro" id="IPR023321">
    <property type="entry name" value="PINIT"/>
</dbReference>
<keyword evidence="13" id="KW-1185">Reference proteome</keyword>
<evidence type="ECO:0000256" key="3">
    <source>
        <dbReference type="ARBA" id="ARBA00022679"/>
    </source>
</evidence>
<feature type="region of interest" description="Disordered" evidence="9">
    <location>
        <begin position="247"/>
        <end position="267"/>
    </location>
</feature>
<dbReference type="Gene3D" id="2.60.120.780">
    <property type="entry name" value="PINIT domain"/>
    <property type="match status" value="1"/>
</dbReference>
<dbReference type="OrthoDB" id="28127at2759"/>
<protein>
    <submittedName>
        <fullName evidence="12">E3 SUMO-protein ligase pli1</fullName>
        <ecNumber evidence="12">6.3.2.-</ecNumber>
    </submittedName>
</protein>
<accession>A0A3G2S3T2</accession>
<dbReference type="Pfam" id="PF02891">
    <property type="entry name" value="zf-MIZ"/>
    <property type="match status" value="1"/>
</dbReference>
<dbReference type="EMBL" id="CP033149">
    <property type="protein sequence ID" value="AYO42059.1"/>
    <property type="molecule type" value="Genomic_DNA"/>
</dbReference>
<evidence type="ECO:0000256" key="8">
    <source>
        <dbReference type="PROSITE-ProRule" id="PRU00452"/>
    </source>
</evidence>
<evidence type="ECO:0000259" key="10">
    <source>
        <dbReference type="PROSITE" id="PS51044"/>
    </source>
</evidence>
<dbReference type="GO" id="GO:0061665">
    <property type="term" value="F:SUMO ligase activity"/>
    <property type="evidence" value="ECO:0007669"/>
    <property type="project" value="TreeGrafter"/>
</dbReference>
<reference evidence="12 13" key="1">
    <citation type="submission" date="2018-10" db="EMBL/GenBank/DDBJ databases">
        <title>Complete genome sequence of Malassezia restricta CBS 7877.</title>
        <authorList>
            <person name="Morand S.C."/>
            <person name="Bertignac M."/>
            <person name="Iltis A."/>
            <person name="Kolder I."/>
            <person name="Pirovano W."/>
            <person name="Jourdain R."/>
            <person name="Clavaud C."/>
        </authorList>
    </citation>
    <scope>NUCLEOTIDE SEQUENCE [LARGE SCALE GENOMIC DNA]</scope>
    <source>
        <strain evidence="12 13">CBS 7877</strain>
    </source>
</reference>
<feature type="domain" description="SP-RING-type" evidence="10">
    <location>
        <begin position="325"/>
        <end position="410"/>
    </location>
</feature>
<dbReference type="PROSITE" id="PS51044">
    <property type="entry name" value="ZF_SP_RING"/>
    <property type="match status" value="1"/>
</dbReference>
<sequence>MDLVPVTDVCEYIQTLKVAELKEHIKEFNGRLPFCPHMRLSGNKNDLVQRLTEAVVMACANIQSYQEMLAVIRPLGFDEWCMDHVHLRRAMSRYRACYGCAPTADQGGHDSAALPSVTMRSAATDAANPMTWTAPTQGLTPRSLKQLRFWSSPFYEVLEFVSSIVQVPEAPPSTGRRQVGMSFTLSQQQVDQLRDTQHLHQLRLFCTTFDHFMASVSPSHQAAPVEFPFTCDARINDHSLNVNLRGNKKHAGRVSPPNLNRNGHLSMQPGKLNRVELSYANSPARHTMVVALCKITTAEYLTEQLKLRRYRSKEAVMAMMREKAKDEDIETGASTLKLTCPLTYMRMSIPCRSNTCDHIQCFDALSFYSMNEQSPQWQCPVCSKDIRSEDLHMDGYVEDILRRVPADCEAVLVESDGTWHTADDQYHTDSPFIKQPVSAPPLPMDDDDTPDNSPMPSTHASPPHGFAQPKEELATPPVTPSIPISVPPPESEAPPPSHVIDLTLSSDEDM</sequence>
<gene>
    <name evidence="12" type="primary">pli1</name>
    <name evidence="12" type="ORF">DNF11_1109</name>
</gene>
<dbReference type="GO" id="GO:0000785">
    <property type="term" value="C:chromatin"/>
    <property type="evidence" value="ECO:0007669"/>
    <property type="project" value="TreeGrafter"/>
</dbReference>
<evidence type="ECO:0000256" key="1">
    <source>
        <dbReference type="ARBA" id="ARBA00004718"/>
    </source>
</evidence>
<dbReference type="InterPro" id="IPR013083">
    <property type="entry name" value="Znf_RING/FYVE/PHD"/>
</dbReference>
<evidence type="ECO:0000259" key="11">
    <source>
        <dbReference type="PROSITE" id="PS51466"/>
    </source>
</evidence>
<comment type="pathway">
    <text evidence="1">Protein modification; protein sumoylation.</text>
</comment>
<keyword evidence="5 8" id="KW-0863">Zinc-finger</keyword>
<feature type="region of interest" description="Disordered" evidence="9">
    <location>
        <begin position="421"/>
        <end position="510"/>
    </location>
</feature>
<dbReference type="PANTHER" id="PTHR10782">
    <property type="entry name" value="ZINC FINGER MIZ DOMAIN-CONTAINING PROTEIN"/>
    <property type="match status" value="1"/>
</dbReference>
<dbReference type="InterPro" id="IPR004181">
    <property type="entry name" value="Znf_MIZ"/>
</dbReference>
<dbReference type="InterPro" id="IPR038654">
    <property type="entry name" value="PINIT_sf"/>
</dbReference>
<dbReference type="Gene3D" id="3.30.40.10">
    <property type="entry name" value="Zinc/RING finger domain, C3HC4 (zinc finger)"/>
    <property type="match status" value="1"/>
</dbReference>
<keyword evidence="12" id="KW-0436">Ligase</keyword>
<dbReference type="GO" id="GO:0008270">
    <property type="term" value="F:zinc ion binding"/>
    <property type="evidence" value="ECO:0007669"/>
    <property type="project" value="UniProtKB-KW"/>
</dbReference>
<dbReference type="GO" id="GO:0016874">
    <property type="term" value="F:ligase activity"/>
    <property type="evidence" value="ECO:0007669"/>
    <property type="project" value="UniProtKB-KW"/>
</dbReference>
<evidence type="ECO:0000256" key="2">
    <source>
        <dbReference type="ARBA" id="ARBA00005383"/>
    </source>
</evidence>
<dbReference type="AlphaFoldDB" id="A0A3G2S3T2"/>
<keyword evidence="7" id="KW-0862">Zinc</keyword>
<name>A0A3G2S3T2_MALR7</name>
<organism evidence="12 13">
    <name type="scientific">Malassezia restricta (strain ATCC 96810 / NBRC 103918 / CBS 7877)</name>
    <name type="common">Seborrheic dermatitis infection agent</name>
    <dbReference type="NCBI Taxonomy" id="425264"/>
    <lineage>
        <taxon>Eukaryota</taxon>
        <taxon>Fungi</taxon>
        <taxon>Dikarya</taxon>
        <taxon>Basidiomycota</taxon>
        <taxon>Ustilaginomycotina</taxon>
        <taxon>Malasseziomycetes</taxon>
        <taxon>Malasseziales</taxon>
        <taxon>Malasseziaceae</taxon>
        <taxon>Malassezia</taxon>
    </lineage>
</organism>
<keyword evidence="4" id="KW-0479">Metal-binding</keyword>
<evidence type="ECO:0000256" key="9">
    <source>
        <dbReference type="SAM" id="MobiDB-lite"/>
    </source>
</evidence>
<evidence type="ECO:0000256" key="7">
    <source>
        <dbReference type="ARBA" id="ARBA00022833"/>
    </source>
</evidence>
<dbReference type="Proteomes" id="UP000269793">
    <property type="component" value="Chromosome II"/>
</dbReference>
<evidence type="ECO:0000313" key="12">
    <source>
        <dbReference type="EMBL" id="AYO42059.1"/>
    </source>
</evidence>
<proteinExistence type="inferred from homology"/>
<feature type="domain" description="PINIT" evidence="11">
    <location>
        <begin position="138"/>
        <end position="296"/>
    </location>
</feature>
<dbReference type="PROSITE" id="PS51466">
    <property type="entry name" value="PINIT"/>
    <property type="match status" value="1"/>
</dbReference>
<dbReference type="Pfam" id="PF14324">
    <property type="entry name" value="PINIT"/>
    <property type="match status" value="1"/>
</dbReference>
<evidence type="ECO:0000313" key="13">
    <source>
        <dbReference type="Proteomes" id="UP000269793"/>
    </source>
</evidence>
<keyword evidence="3" id="KW-0808">Transferase</keyword>
<evidence type="ECO:0000256" key="5">
    <source>
        <dbReference type="ARBA" id="ARBA00022771"/>
    </source>
</evidence>
<dbReference type="STRING" id="425264.A0A3G2S3T2"/>
<dbReference type="UniPathway" id="UPA00886"/>
<dbReference type="SUPFAM" id="SSF57850">
    <property type="entry name" value="RING/U-box"/>
    <property type="match status" value="1"/>
</dbReference>
<evidence type="ECO:0000256" key="4">
    <source>
        <dbReference type="ARBA" id="ARBA00022723"/>
    </source>
</evidence>
<dbReference type="VEuPathDB" id="FungiDB:DNF11_1109"/>
<keyword evidence="6" id="KW-0833">Ubl conjugation pathway</keyword>
<comment type="similarity">
    <text evidence="2">Belongs to the PIAS family.</text>
</comment>
<dbReference type="PANTHER" id="PTHR10782:SF4">
    <property type="entry name" value="TONALLI, ISOFORM E"/>
    <property type="match status" value="1"/>
</dbReference>